<dbReference type="InterPro" id="IPR051907">
    <property type="entry name" value="DoxX-like_oxidoreductase"/>
</dbReference>
<proteinExistence type="inferred from homology"/>
<accession>A0A1I2R0P2</accession>
<dbReference type="InterPro" id="IPR032808">
    <property type="entry name" value="DoxX"/>
</dbReference>
<dbReference type="Proteomes" id="UP000198724">
    <property type="component" value="Unassembled WGS sequence"/>
</dbReference>
<evidence type="ECO:0000313" key="9">
    <source>
        <dbReference type="Proteomes" id="UP000198724"/>
    </source>
</evidence>
<dbReference type="GO" id="GO:0005886">
    <property type="term" value="C:plasma membrane"/>
    <property type="evidence" value="ECO:0007669"/>
    <property type="project" value="UniProtKB-SubCell"/>
</dbReference>
<dbReference type="RefSeq" id="WP_092099606.1">
    <property type="nucleotide sequence ID" value="NZ_FOOT01000002.1"/>
</dbReference>
<feature type="transmembrane region" description="Helical" evidence="7">
    <location>
        <begin position="84"/>
        <end position="101"/>
    </location>
</feature>
<dbReference type="Pfam" id="PF07681">
    <property type="entry name" value="DoxX"/>
    <property type="match status" value="1"/>
</dbReference>
<name>A0A1I2R0P2_9BACT</name>
<dbReference type="STRING" id="1436961.SAMN05421739_102125"/>
<keyword evidence="5 7" id="KW-1133">Transmembrane helix</keyword>
<comment type="similarity">
    <text evidence="2">Belongs to the DoxX family.</text>
</comment>
<keyword evidence="4 7" id="KW-0812">Transmembrane</keyword>
<evidence type="ECO:0000256" key="5">
    <source>
        <dbReference type="ARBA" id="ARBA00022989"/>
    </source>
</evidence>
<feature type="transmembrane region" description="Helical" evidence="7">
    <location>
        <begin position="113"/>
        <end position="132"/>
    </location>
</feature>
<dbReference type="AlphaFoldDB" id="A0A1I2R0P2"/>
<gene>
    <name evidence="8" type="ORF">SAMN05421739_102125</name>
</gene>
<evidence type="ECO:0000256" key="7">
    <source>
        <dbReference type="SAM" id="Phobius"/>
    </source>
</evidence>
<reference evidence="9" key="1">
    <citation type="submission" date="2016-10" db="EMBL/GenBank/DDBJ databases">
        <authorList>
            <person name="Varghese N."/>
            <person name="Submissions S."/>
        </authorList>
    </citation>
    <scope>NUCLEOTIDE SEQUENCE [LARGE SCALE GENOMIC DNA]</scope>
    <source>
        <strain evidence="9">LP51</strain>
    </source>
</reference>
<evidence type="ECO:0000256" key="6">
    <source>
        <dbReference type="ARBA" id="ARBA00023136"/>
    </source>
</evidence>
<keyword evidence="9" id="KW-1185">Reference proteome</keyword>
<evidence type="ECO:0000256" key="2">
    <source>
        <dbReference type="ARBA" id="ARBA00006679"/>
    </source>
</evidence>
<evidence type="ECO:0000256" key="4">
    <source>
        <dbReference type="ARBA" id="ARBA00022692"/>
    </source>
</evidence>
<keyword evidence="3" id="KW-1003">Cell membrane</keyword>
<dbReference type="PANTHER" id="PTHR33452">
    <property type="entry name" value="OXIDOREDUCTASE CATD-RELATED"/>
    <property type="match status" value="1"/>
</dbReference>
<evidence type="ECO:0000256" key="3">
    <source>
        <dbReference type="ARBA" id="ARBA00022475"/>
    </source>
</evidence>
<dbReference type="OrthoDB" id="9813193at2"/>
<keyword evidence="6 7" id="KW-0472">Membrane</keyword>
<comment type="subcellular location">
    <subcellularLocation>
        <location evidence="1">Cell membrane</location>
        <topology evidence="1">Multi-pass membrane protein</topology>
    </subcellularLocation>
</comment>
<dbReference type="EMBL" id="FOOT01000002">
    <property type="protein sequence ID" value="SFG31446.1"/>
    <property type="molecule type" value="Genomic_DNA"/>
</dbReference>
<protein>
    <submittedName>
        <fullName evidence="8">Putative oxidoreductase</fullName>
    </submittedName>
</protein>
<evidence type="ECO:0000313" key="8">
    <source>
        <dbReference type="EMBL" id="SFG31446.1"/>
    </source>
</evidence>
<sequence>MAILRAGYKTKNFGLLLLRVGIGVMFILHGWPKLAGGMARWEVIGQNMGLLGIDFMPVFWGFMAAVAEVFGGGLLILGFLFRPATALLFFTMVVATLRHVAAGDGFGGYSHSLEAAILFFALLLIGPGKYSLDHHLFQNEKKRSRKYYA</sequence>
<feature type="transmembrane region" description="Helical" evidence="7">
    <location>
        <begin position="12"/>
        <end position="31"/>
    </location>
</feature>
<evidence type="ECO:0000256" key="1">
    <source>
        <dbReference type="ARBA" id="ARBA00004651"/>
    </source>
</evidence>
<feature type="transmembrane region" description="Helical" evidence="7">
    <location>
        <begin position="58"/>
        <end position="77"/>
    </location>
</feature>
<dbReference type="PANTHER" id="PTHR33452:SF1">
    <property type="entry name" value="INNER MEMBRANE PROTEIN YPHA-RELATED"/>
    <property type="match status" value="1"/>
</dbReference>
<organism evidence="8 9">
    <name type="scientific">Pontibacter chinhatensis</name>
    <dbReference type="NCBI Taxonomy" id="1436961"/>
    <lineage>
        <taxon>Bacteria</taxon>
        <taxon>Pseudomonadati</taxon>
        <taxon>Bacteroidota</taxon>
        <taxon>Cytophagia</taxon>
        <taxon>Cytophagales</taxon>
        <taxon>Hymenobacteraceae</taxon>
        <taxon>Pontibacter</taxon>
    </lineage>
</organism>